<feature type="modified residue" description="4-aspartylphosphate" evidence="1">
    <location>
        <position position="59"/>
    </location>
</feature>
<dbReference type="AlphaFoldDB" id="A0A857IYI7"/>
<name>A0A857IYI7_9BURK</name>
<keyword evidence="4" id="KW-1185">Reference proteome</keyword>
<keyword evidence="1" id="KW-0597">Phosphoprotein</keyword>
<sequence>MSPAQALPAVLLIEPQFVLRRTIVTVARELDLVAFQEATNIDRALALLGSRRFAGIVLDMGEGGDAMTLLDELRKGAFACGSRIPVILMSSEPGRPADGAIGPLQPLSVLRKPFKIGALLESVRSMALYEMQKPH</sequence>
<protein>
    <submittedName>
        <fullName evidence="3">Response regulator</fullName>
    </submittedName>
</protein>
<reference evidence="3 4" key="1">
    <citation type="submission" date="2020-01" db="EMBL/GenBank/DDBJ databases">
        <title>Genome sequencing of strain KACC 21265.</title>
        <authorList>
            <person name="Heo J."/>
            <person name="Kim S.-J."/>
            <person name="Kim J.-S."/>
            <person name="Hong S.-B."/>
            <person name="Kwon S.-W."/>
        </authorList>
    </citation>
    <scope>NUCLEOTIDE SEQUENCE [LARGE SCALE GENOMIC DNA]</scope>
    <source>
        <strain evidence="3 4">KACC 21265</strain>
    </source>
</reference>
<dbReference type="InterPro" id="IPR001789">
    <property type="entry name" value="Sig_transdc_resp-reg_receiver"/>
</dbReference>
<evidence type="ECO:0000259" key="2">
    <source>
        <dbReference type="PROSITE" id="PS50110"/>
    </source>
</evidence>
<accession>A0A857IYI7</accession>
<dbReference type="EMBL" id="CP047650">
    <property type="protein sequence ID" value="QHI96614.1"/>
    <property type="molecule type" value="Genomic_DNA"/>
</dbReference>
<dbReference type="Gene3D" id="3.40.50.2300">
    <property type="match status" value="1"/>
</dbReference>
<dbReference type="GO" id="GO:0000160">
    <property type="term" value="P:phosphorelay signal transduction system"/>
    <property type="evidence" value="ECO:0007669"/>
    <property type="project" value="InterPro"/>
</dbReference>
<dbReference type="KEGG" id="xyk:GT347_00535"/>
<feature type="domain" description="Response regulatory" evidence="2">
    <location>
        <begin position="9"/>
        <end position="127"/>
    </location>
</feature>
<evidence type="ECO:0000313" key="4">
    <source>
        <dbReference type="Proteomes" id="UP000464787"/>
    </source>
</evidence>
<dbReference type="Proteomes" id="UP000464787">
    <property type="component" value="Chromosome"/>
</dbReference>
<dbReference type="RefSeq" id="WP_160550132.1">
    <property type="nucleotide sequence ID" value="NZ_CP047650.1"/>
</dbReference>
<proteinExistence type="predicted"/>
<evidence type="ECO:0000313" key="3">
    <source>
        <dbReference type="EMBL" id="QHI96614.1"/>
    </source>
</evidence>
<dbReference type="InterPro" id="IPR011006">
    <property type="entry name" value="CheY-like_superfamily"/>
</dbReference>
<gene>
    <name evidence="3" type="ORF">GT347_00535</name>
</gene>
<dbReference type="PROSITE" id="PS50110">
    <property type="entry name" value="RESPONSE_REGULATORY"/>
    <property type="match status" value="1"/>
</dbReference>
<evidence type="ECO:0000256" key="1">
    <source>
        <dbReference type="PROSITE-ProRule" id="PRU00169"/>
    </source>
</evidence>
<dbReference type="SUPFAM" id="SSF52172">
    <property type="entry name" value="CheY-like"/>
    <property type="match status" value="1"/>
</dbReference>
<organism evidence="3 4">
    <name type="scientific">Xylophilus rhododendri</name>
    <dbReference type="NCBI Taxonomy" id="2697032"/>
    <lineage>
        <taxon>Bacteria</taxon>
        <taxon>Pseudomonadati</taxon>
        <taxon>Pseudomonadota</taxon>
        <taxon>Betaproteobacteria</taxon>
        <taxon>Burkholderiales</taxon>
        <taxon>Xylophilus</taxon>
    </lineage>
</organism>